<comment type="caution">
    <text evidence="12">Lacks conserved residue(s) required for the propagation of feature annotation.</text>
</comment>
<keyword evidence="2 12" id="KW-0540">Nuclease</keyword>
<evidence type="ECO:0000256" key="11">
    <source>
        <dbReference type="ARBA" id="ARBA00065981"/>
    </source>
</evidence>
<comment type="subunit">
    <text evidence="11 12">Interacts with PCNA. PCNA stimulates the nuclease activity without altering cleavage specificity.</text>
</comment>
<feature type="domain" description="XPG N-terminal" evidence="15">
    <location>
        <begin position="1"/>
        <end position="101"/>
    </location>
</feature>
<evidence type="ECO:0000256" key="3">
    <source>
        <dbReference type="ARBA" id="ARBA00022723"/>
    </source>
</evidence>
<dbReference type="SMART" id="SM00279">
    <property type="entry name" value="HhH2"/>
    <property type="match status" value="1"/>
</dbReference>
<dbReference type="InterPro" id="IPR023426">
    <property type="entry name" value="Flap_endonuc"/>
</dbReference>
<name>A0A484F510_9EURY</name>
<keyword evidence="4 12" id="KW-0255">Endonuclease</keyword>
<dbReference type="SMART" id="SM00485">
    <property type="entry name" value="XPGN"/>
    <property type="match status" value="1"/>
</dbReference>
<evidence type="ECO:0000313" key="16">
    <source>
        <dbReference type="EMBL" id="TDQ67877.1"/>
    </source>
</evidence>
<dbReference type="RefSeq" id="WP_133517874.1">
    <property type="nucleotide sequence ID" value="NZ_JAHDUW010000001.1"/>
</dbReference>
<dbReference type="NCBIfam" id="TIGR03674">
    <property type="entry name" value="fen_arch"/>
    <property type="match status" value="1"/>
</dbReference>
<dbReference type="CDD" id="cd09867">
    <property type="entry name" value="PIN_FEN1"/>
    <property type="match status" value="1"/>
</dbReference>
<evidence type="ECO:0000256" key="6">
    <source>
        <dbReference type="ARBA" id="ARBA00022801"/>
    </source>
</evidence>
<evidence type="ECO:0000256" key="4">
    <source>
        <dbReference type="ARBA" id="ARBA00022759"/>
    </source>
</evidence>
<evidence type="ECO:0000259" key="13">
    <source>
        <dbReference type="SMART" id="SM00475"/>
    </source>
</evidence>
<dbReference type="InterPro" id="IPR008918">
    <property type="entry name" value="HhH2"/>
</dbReference>
<feature type="binding site" evidence="12">
    <location>
        <position position="80"/>
    </location>
    <ligand>
        <name>Mg(2+)</name>
        <dbReference type="ChEBI" id="CHEBI:18420"/>
        <label>1</label>
    </ligand>
</feature>
<reference evidence="16 17" key="1">
    <citation type="submission" date="2019-03" db="EMBL/GenBank/DDBJ databases">
        <title>Genomic Encyclopedia of Type Strains, Phase IV (KMG-IV): sequencing the most valuable type-strain genomes for metagenomic binning, comparative biology and taxonomic classification.</title>
        <authorList>
            <person name="Goeker M."/>
        </authorList>
    </citation>
    <scope>NUCLEOTIDE SEQUENCE [LARGE SCALE GENOMIC DNA]</scope>
    <source>
        <strain evidence="16 17">DSM 13328</strain>
    </source>
</reference>
<organism evidence="16 17">
    <name type="scientific">Methanimicrococcus blatticola</name>
    <dbReference type="NCBI Taxonomy" id="91560"/>
    <lineage>
        <taxon>Archaea</taxon>
        <taxon>Methanobacteriati</taxon>
        <taxon>Methanobacteriota</taxon>
        <taxon>Stenosarchaea group</taxon>
        <taxon>Methanomicrobia</taxon>
        <taxon>Methanosarcinales</taxon>
        <taxon>Methanosarcinaceae</taxon>
        <taxon>Methanimicrococcus</taxon>
    </lineage>
</organism>
<dbReference type="InterPro" id="IPR006084">
    <property type="entry name" value="XPG/Rad2"/>
</dbReference>
<feature type="domain" description="5'-3' exonuclease" evidence="13">
    <location>
        <begin position="21"/>
        <end position="294"/>
    </location>
</feature>
<keyword evidence="7 12" id="KW-0269">Exonuclease</keyword>
<comment type="caution">
    <text evidence="16">The sequence shown here is derived from an EMBL/GenBank/DDBJ whole genome shotgun (WGS) entry which is preliminary data.</text>
</comment>
<dbReference type="InterPro" id="IPR029060">
    <property type="entry name" value="PIN-like_dom_sf"/>
</dbReference>
<dbReference type="InterPro" id="IPR006085">
    <property type="entry name" value="XPG_DNA_repair_N"/>
</dbReference>
<evidence type="ECO:0000256" key="5">
    <source>
        <dbReference type="ARBA" id="ARBA00022763"/>
    </source>
</evidence>
<dbReference type="AlphaFoldDB" id="A0A484F510"/>
<dbReference type="InterPro" id="IPR036279">
    <property type="entry name" value="5-3_exonuclease_C_sf"/>
</dbReference>
<dbReference type="PANTHER" id="PTHR11081">
    <property type="entry name" value="FLAP ENDONUCLEASE FAMILY MEMBER"/>
    <property type="match status" value="1"/>
</dbReference>
<dbReference type="HAMAP" id="MF_00614">
    <property type="entry name" value="Fen"/>
    <property type="match status" value="1"/>
</dbReference>
<feature type="binding site" evidence="12">
    <location>
        <position position="27"/>
    </location>
    <ligand>
        <name>Mg(2+)</name>
        <dbReference type="ChEBI" id="CHEBI:18420"/>
        <label>1</label>
    </ligand>
</feature>
<evidence type="ECO:0000256" key="10">
    <source>
        <dbReference type="ARBA" id="ARBA00024702"/>
    </source>
</evidence>
<keyword evidence="9 12" id="KW-0234">DNA repair</keyword>
<dbReference type="GO" id="GO:0003677">
    <property type="term" value="F:DNA binding"/>
    <property type="evidence" value="ECO:0007669"/>
    <property type="project" value="UniProtKB-UniRule"/>
</dbReference>
<dbReference type="SMART" id="SM00475">
    <property type="entry name" value="53EXOc"/>
    <property type="match status" value="1"/>
</dbReference>
<feature type="binding site" evidence="12">
    <location>
        <position position="154"/>
    </location>
    <ligand>
        <name>Mg(2+)</name>
        <dbReference type="ChEBI" id="CHEBI:18420"/>
        <label>1</label>
    </ligand>
</feature>
<dbReference type="Gene3D" id="1.10.150.20">
    <property type="entry name" value="5' to 3' exonuclease, C-terminal subdomain"/>
    <property type="match status" value="1"/>
</dbReference>
<dbReference type="InterPro" id="IPR019973">
    <property type="entry name" value="Flap_endonuc_arc"/>
</dbReference>
<dbReference type="SMART" id="SM00484">
    <property type="entry name" value="XPGI"/>
    <property type="match status" value="1"/>
</dbReference>
<dbReference type="EC" id="3.1.-.-" evidence="12"/>
<dbReference type="InterPro" id="IPR002421">
    <property type="entry name" value="5-3_exonuclease"/>
</dbReference>
<feature type="binding site" evidence="12">
    <location>
        <position position="175"/>
    </location>
    <ligand>
        <name>Mg(2+)</name>
        <dbReference type="ChEBI" id="CHEBI:18420"/>
        <label>2</label>
    </ligand>
</feature>
<dbReference type="PANTHER" id="PTHR11081:SF9">
    <property type="entry name" value="FLAP ENDONUCLEASE 1"/>
    <property type="match status" value="1"/>
</dbReference>
<dbReference type="Proteomes" id="UP000294855">
    <property type="component" value="Unassembled WGS sequence"/>
</dbReference>
<keyword evidence="3 12" id="KW-0479">Metal-binding</keyword>
<evidence type="ECO:0000256" key="8">
    <source>
        <dbReference type="ARBA" id="ARBA00022842"/>
    </source>
</evidence>
<evidence type="ECO:0000256" key="1">
    <source>
        <dbReference type="ARBA" id="ARBA00022705"/>
    </source>
</evidence>
<dbReference type="PRINTS" id="PR00853">
    <property type="entry name" value="XPGRADSUPER"/>
</dbReference>
<evidence type="ECO:0000313" key="17">
    <source>
        <dbReference type="Proteomes" id="UP000294855"/>
    </source>
</evidence>
<dbReference type="GO" id="GO:0006281">
    <property type="term" value="P:DNA repair"/>
    <property type="evidence" value="ECO:0007669"/>
    <property type="project" value="UniProtKB-UniRule"/>
</dbReference>
<evidence type="ECO:0000256" key="12">
    <source>
        <dbReference type="HAMAP-Rule" id="MF_00614"/>
    </source>
</evidence>
<dbReference type="OrthoDB" id="9593at2157"/>
<dbReference type="SUPFAM" id="SSF47807">
    <property type="entry name" value="5' to 3' exonuclease, C-terminal subdomain"/>
    <property type="match status" value="1"/>
</dbReference>
<feature type="binding site" evidence="12">
    <location>
        <position position="236"/>
    </location>
    <ligand>
        <name>Mg(2+)</name>
        <dbReference type="ChEBI" id="CHEBI:18420"/>
        <label>2</label>
    </ligand>
</feature>
<feature type="region of interest" description="Interaction with PCNA" evidence="12">
    <location>
        <begin position="334"/>
        <end position="342"/>
    </location>
</feature>
<dbReference type="InterPro" id="IPR019974">
    <property type="entry name" value="XPG_CS"/>
</dbReference>
<keyword evidence="6 12" id="KW-0378">Hydrolase</keyword>
<dbReference type="Gene3D" id="3.40.50.1010">
    <property type="entry name" value="5'-nuclease"/>
    <property type="match status" value="1"/>
</dbReference>
<accession>A0A484F510</accession>
<comment type="similarity">
    <text evidence="12">Belongs to the XPG/RAD2 endonuclease family. FEN1 subfamily.</text>
</comment>
<comment type="function">
    <text evidence="12">Structure-specific nuclease with 5'-flap endonuclease and 5'-3' exonuclease activities involved in DNA replication and repair. During DNA replication, cleaves the 5'-overhanging flap structure that is generated by displacement synthesis when DNA polymerase encounters the 5'-end of a downstream Okazaki fragment. Binds the unpaired 3'-DNA end and kinks the DNA to facilitate 5' cleavage specificity. Cleaves one nucleotide into the double-stranded DNA from the junction in flap DNA, leaving a nick for ligation. Also involved in the base excision repair (BER) pathway. Acts as a genome stabilization factor that prevents flaps from equilibrating into structurs that lead to duplications and deletions. Also possesses 5'-3' exonuclease activity on nicked or gapped double-stranded DNA.</text>
</comment>
<evidence type="ECO:0000259" key="14">
    <source>
        <dbReference type="SMART" id="SM00484"/>
    </source>
</evidence>
<dbReference type="InterPro" id="IPR006086">
    <property type="entry name" value="XPG-I_dom"/>
</dbReference>
<feature type="domain" description="XPG-I" evidence="14">
    <location>
        <begin position="140"/>
        <end position="221"/>
    </location>
</feature>
<feature type="region of interest" description="N-domain" evidence="12">
    <location>
        <begin position="1"/>
        <end position="98"/>
    </location>
</feature>
<evidence type="ECO:0000259" key="15">
    <source>
        <dbReference type="SMART" id="SM00485"/>
    </source>
</evidence>
<dbReference type="Pfam" id="PF00867">
    <property type="entry name" value="XPG_I"/>
    <property type="match status" value="1"/>
</dbReference>
<protein>
    <recommendedName>
        <fullName evidence="12">Flap endonuclease 1</fullName>
        <shortName evidence="12">FEN-1</shortName>
        <ecNumber evidence="12">3.1.-.-</ecNumber>
    </recommendedName>
    <alternativeName>
        <fullName evidence="12">Flap structure-specific endonuclease 1</fullName>
    </alternativeName>
</protein>
<dbReference type="FunFam" id="3.40.50.1010:FF:000016">
    <property type="entry name" value="Flap endonuclease 1"/>
    <property type="match status" value="1"/>
</dbReference>
<evidence type="ECO:0000256" key="2">
    <source>
        <dbReference type="ARBA" id="ARBA00022722"/>
    </source>
</evidence>
<dbReference type="PROSITE" id="PS00841">
    <property type="entry name" value="XPG_1"/>
    <property type="match status" value="1"/>
</dbReference>
<keyword evidence="1 12" id="KW-0235">DNA replication</keyword>
<comment type="cofactor">
    <cofactor evidence="12">
        <name>Mg(2+)</name>
        <dbReference type="ChEBI" id="CHEBI:18420"/>
    </cofactor>
    <text evidence="12">Binds 2 magnesium ions per subunit. They probably participate in the reaction catalyzed by the enzyme. May bind an additional third magnesium ion after substrate binding.</text>
</comment>
<keyword evidence="17" id="KW-1185">Reference proteome</keyword>
<dbReference type="GO" id="GO:0017108">
    <property type="term" value="F:5'-flap endonuclease activity"/>
    <property type="evidence" value="ECO:0007669"/>
    <property type="project" value="UniProtKB-UniRule"/>
</dbReference>
<gene>
    <name evidence="12" type="primary">fen</name>
    <name evidence="16" type="ORF">C7391_1431</name>
</gene>
<feature type="binding site" evidence="12">
    <location>
        <position position="152"/>
    </location>
    <ligand>
        <name>Mg(2+)</name>
        <dbReference type="ChEBI" id="CHEBI:18420"/>
        <label>1</label>
    </ligand>
</feature>
<dbReference type="GO" id="GO:0000287">
    <property type="term" value="F:magnesium ion binding"/>
    <property type="evidence" value="ECO:0007669"/>
    <property type="project" value="UniProtKB-UniRule"/>
</dbReference>
<keyword evidence="5 12" id="KW-0227">DNA damage</keyword>
<comment type="function">
    <text evidence="10">Structure-specific nuclease with 5'-flap endonuclease and 5'-3' exonuclease activities involved in DNA replication and repair. During DNA replication, cleaves the 5'-overhanging flap structure that is generated by displacement synthesis when DNA polymerase encounters the 5'-end of a downstream Okazaki fragment. Binds the unpaired 3'-DNA end and kinks the DNA to facilitate 5' cleavage specificity. Cleaves one nucleotide into the double-stranded DNA from the junction in flap DNA, leaving a nick for ligation. Also involved in the base excision repair (BER) pathway. Acts as a genome stabilization factor that prevents flaps from equilibrating into structures that lead to duplications and deletions. Also possesses 5'-3' exonuclease activity on nicked or gapped double-stranded DNA.</text>
</comment>
<dbReference type="SUPFAM" id="SSF88723">
    <property type="entry name" value="PIN domain-like"/>
    <property type="match status" value="1"/>
</dbReference>
<proteinExistence type="inferred from homology"/>
<keyword evidence="8 12" id="KW-0460">Magnesium</keyword>
<dbReference type="EMBL" id="SNYS01000010">
    <property type="protein sequence ID" value="TDQ67877.1"/>
    <property type="molecule type" value="Genomic_DNA"/>
</dbReference>
<dbReference type="GO" id="GO:0043137">
    <property type="term" value="P:DNA replication, removal of RNA primer"/>
    <property type="evidence" value="ECO:0007669"/>
    <property type="project" value="UniProtKB-UniRule"/>
</dbReference>
<evidence type="ECO:0000256" key="7">
    <source>
        <dbReference type="ARBA" id="ARBA00022839"/>
    </source>
</evidence>
<evidence type="ECO:0000256" key="9">
    <source>
        <dbReference type="ARBA" id="ARBA00023204"/>
    </source>
</evidence>
<feature type="binding site" evidence="12">
    <location>
        <position position="173"/>
    </location>
    <ligand>
        <name>Mg(2+)</name>
        <dbReference type="ChEBI" id="CHEBI:18420"/>
        <label>2</label>
    </ligand>
</feature>
<sequence>MGVAIGDLLERDEISRSDLKGKIVAFDAYNVIYQFLTTVRGRDGKPLTDSNGNPTSHLSGVLYRTSSFVEDGIKPVFVFDGVPPELKAETLDKRREIREAAHEKWALAMERGDTAEILKYSQAAVKIDPQVVEESKMLLSLMGIPVIEAPSEGEAQASYMADKGDVDFVSSQDYDAFIFGAKSVIRNLTVSGKRKLPGKSVYVDVLPEKVDLNKNLARMEISKDQFIDLALCVGTDFNKGIDRVGAKTALKLIKEYGGYAEILKSKGLDEQIERYAAAKEFFKNPPVTDDYTIQWTKPDKEKMIEFLCSKRDFSEERVTSAWQKINAAFETKTKQPTLDQWF</sequence>
<dbReference type="Pfam" id="PF00752">
    <property type="entry name" value="XPG_N"/>
    <property type="match status" value="1"/>
</dbReference>
<dbReference type="GO" id="GO:0008409">
    <property type="term" value="F:5'-3' exonuclease activity"/>
    <property type="evidence" value="ECO:0007669"/>
    <property type="project" value="UniProtKB-UniRule"/>
</dbReference>